<gene>
    <name evidence="1" type="ORF">F444_18217</name>
</gene>
<accession>A0A080ZC44</accession>
<organism evidence="1 2">
    <name type="scientific">Phytophthora nicotianae P1976</name>
    <dbReference type="NCBI Taxonomy" id="1317066"/>
    <lineage>
        <taxon>Eukaryota</taxon>
        <taxon>Sar</taxon>
        <taxon>Stramenopiles</taxon>
        <taxon>Oomycota</taxon>
        <taxon>Peronosporomycetes</taxon>
        <taxon>Peronosporales</taxon>
        <taxon>Peronosporaceae</taxon>
        <taxon>Phytophthora</taxon>
    </lineage>
</organism>
<protein>
    <submittedName>
        <fullName evidence="1">Uncharacterized protein</fullName>
    </submittedName>
</protein>
<comment type="caution">
    <text evidence="1">The sequence shown here is derived from an EMBL/GenBank/DDBJ whole genome shotgun (WGS) entry which is preliminary data.</text>
</comment>
<reference evidence="1 2" key="1">
    <citation type="submission" date="2013-11" db="EMBL/GenBank/DDBJ databases">
        <title>The Genome Sequence of Phytophthora parasitica P1976.</title>
        <authorList>
            <consortium name="The Broad Institute Genomics Platform"/>
            <person name="Russ C."/>
            <person name="Tyler B."/>
            <person name="Panabieres F."/>
            <person name="Shan W."/>
            <person name="Tripathy S."/>
            <person name="Grunwald N."/>
            <person name="Machado M."/>
            <person name="Johnson C.S."/>
            <person name="Walker B."/>
            <person name="Young S."/>
            <person name="Zeng Q."/>
            <person name="Gargeya S."/>
            <person name="Fitzgerald M."/>
            <person name="Haas B."/>
            <person name="Abouelleil A."/>
            <person name="Allen A.W."/>
            <person name="Alvarado L."/>
            <person name="Arachchi H.M."/>
            <person name="Berlin A.M."/>
            <person name="Chapman S.B."/>
            <person name="Gainer-Dewar J."/>
            <person name="Goldberg J."/>
            <person name="Griggs A."/>
            <person name="Gujja S."/>
            <person name="Hansen M."/>
            <person name="Howarth C."/>
            <person name="Imamovic A."/>
            <person name="Ireland A."/>
            <person name="Larimer J."/>
            <person name="McCowan C."/>
            <person name="Murphy C."/>
            <person name="Pearson M."/>
            <person name="Poon T.W."/>
            <person name="Priest M."/>
            <person name="Roberts A."/>
            <person name="Saif S."/>
            <person name="Shea T."/>
            <person name="Sisk P."/>
            <person name="Sykes S."/>
            <person name="Wortman J."/>
            <person name="Nusbaum C."/>
            <person name="Birren B."/>
        </authorList>
    </citation>
    <scope>NUCLEOTIDE SEQUENCE [LARGE SCALE GENOMIC DNA]</scope>
    <source>
        <strain evidence="1 2">P1976</strain>
    </source>
</reference>
<name>A0A080ZC44_PHYNI</name>
<dbReference type="Proteomes" id="UP000028582">
    <property type="component" value="Unassembled WGS sequence"/>
</dbReference>
<dbReference type="AlphaFoldDB" id="A0A080ZC44"/>
<evidence type="ECO:0000313" key="1">
    <source>
        <dbReference type="EMBL" id="ETO64205.1"/>
    </source>
</evidence>
<evidence type="ECO:0000313" key="2">
    <source>
        <dbReference type="Proteomes" id="UP000028582"/>
    </source>
</evidence>
<dbReference type="EMBL" id="ANJA01003315">
    <property type="protein sequence ID" value="ETO64205.1"/>
    <property type="molecule type" value="Genomic_DNA"/>
</dbReference>
<proteinExistence type="predicted"/>
<sequence>MPLRHCLEQLESPEYRGISAAKRFLALLTSGFKADL</sequence>